<evidence type="ECO:0000256" key="3">
    <source>
        <dbReference type="ARBA" id="ARBA00023004"/>
    </source>
</evidence>
<feature type="domain" description="Fe2OG dioxygenase" evidence="5">
    <location>
        <begin position="40"/>
        <end position="139"/>
    </location>
</feature>
<name>A0A8K0HMR9_9ROSA</name>
<evidence type="ECO:0000259" key="5">
    <source>
        <dbReference type="PROSITE" id="PS51471"/>
    </source>
</evidence>
<dbReference type="GO" id="GO:0046872">
    <property type="term" value="F:metal ion binding"/>
    <property type="evidence" value="ECO:0007669"/>
    <property type="project" value="UniProtKB-KW"/>
</dbReference>
<keyword evidence="1 4" id="KW-0479">Metal-binding</keyword>
<dbReference type="InterPro" id="IPR050295">
    <property type="entry name" value="Plant_2OG-oxidoreductases"/>
</dbReference>
<keyword evidence="2" id="KW-0847">Vitamin C</keyword>
<keyword evidence="7" id="KW-1185">Reference proteome</keyword>
<keyword evidence="3 4" id="KW-0408">Iron</keyword>
<keyword evidence="4" id="KW-0560">Oxidoreductase</keyword>
<dbReference type="GO" id="GO:0016491">
    <property type="term" value="F:oxidoreductase activity"/>
    <property type="evidence" value="ECO:0007669"/>
    <property type="project" value="UniProtKB-KW"/>
</dbReference>
<dbReference type="AlphaFoldDB" id="A0A8K0HMR9"/>
<proteinExistence type="inferred from homology"/>
<organism evidence="6 7">
    <name type="scientific">Rhamnella rubrinervis</name>
    <dbReference type="NCBI Taxonomy" id="2594499"/>
    <lineage>
        <taxon>Eukaryota</taxon>
        <taxon>Viridiplantae</taxon>
        <taxon>Streptophyta</taxon>
        <taxon>Embryophyta</taxon>
        <taxon>Tracheophyta</taxon>
        <taxon>Spermatophyta</taxon>
        <taxon>Magnoliopsida</taxon>
        <taxon>eudicotyledons</taxon>
        <taxon>Gunneridae</taxon>
        <taxon>Pentapetalae</taxon>
        <taxon>rosids</taxon>
        <taxon>fabids</taxon>
        <taxon>Rosales</taxon>
        <taxon>Rhamnaceae</taxon>
        <taxon>rhamnoid group</taxon>
        <taxon>Rhamneae</taxon>
        <taxon>Rhamnella</taxon>
    </lineage>
</organism>
<comment type="similarity">
    <text evidence="4">Belongs to the iron/ascorbate-dependent oxidoreductase family.</text>
</comment>
<dbReference type="PROSITE" id="PS51471">
    <property type="entry name" value="FE2OG_OXY"/>
    <property type="match status" value="1"/>
</dbReference>
<evidence type="ECO:0000313" key="6">
    <source>
        <dbReference type="EMBL" id="KAF3454485.1"/>
    </source>
</evidence>
<evidence type="ECO:0000256" key="4">
    <source>
        <dbReference type="RuleBase" id="RU003682"/>
    </source>
</evidence>
<dbReference type="InterPro" id="IPR044861">
    <property type="entry name" value="IPNS-like_FE2OG_OXY"/>
</dbReference>
<gene>
    <name evidence="6" type="ORF">FNV43_RR04932</name>
</gene>
<dbReference type="InterPro" id="IPR027443">
    <property type="entry name" value="IPNS-like_sf"/>
</dbReference>
<dbReference type="Proteomes" id="UP000796880">
    <property type="component" value="Unassembled WGS sequence"/>
</dbReference>
<evidence type="ECO:0000256" key="1">
    <source>
        <dbReference type="ARBA" id="ARBA00022723"/>
    </source>
</evidence>
<dbReference type="Pfam" id="PF03171">
    <property type="entry name" value="2OG-FeII_Oxy"/>
    <property type="match status" value="1"/>
</dbReference>
<comment type="caution">
    <text evidence="6">The sequence shown here is derived from an EMBL/GenBank/DDBJ whole genome shotgun (WGS) entry which is preliminary data.</text>
</comment>
<accession>A0A8K0HMR9</accession>
<protein>
    <recommendedName>
        <fullName evidence="5">Fe2OG dioxygenase domain-containing protein</fullName>
    </recommendedName>
</protein>
<dbReference type="SUPFAM" id="SSF51197">
    <property type="entry name" value="Clavaminate synthase-like"/>
    <property type="match status" value="1"/>
</dbReference>
<dbReference type="InterPro" id="IPR005123">
    <property type="entry name" value="Oxoglu/Fe-dep_dioxygenase_dom"/>
</dbReference>
<dbReference type="PANTHER" id="PTHR47991">
    <property type="entry name" value="OXOGLUTARATE/IRON-DEPENDENT DIOXYGENASE"/>
    <property type="match status" value="1"/>
</dbReference>
<reference evidence="6" key="1">
    <citation type="submission" date="2020-03" db="EMBL/GenBank/DDBJ databases">
        <title>A high-quality chromosome-level genome assembly of a woody plant with both climbing and erect habits, Rhamnella rubrinervis.</title>
        <authorList>
            <person name="Lu Z."/>
            <person name="Yang Y."/>
            <person name="Zhu X."/>
            <person name="Sun Y."/>
        </authorList>
    </citation>
    <scope>NUCLEOTIDE SEQUENCE</scope>
    <source>
        <strain evidence="6">BYM</strain>
        <tissue evidence="6">Leaf</tissue>
    </source>
</reference>
<evidence type="ECO:0000313" key="7">
    <source>
        <dbReference type="Proteomes" id="UP000796880"/>
    </source>
</evidence>
<evidence type="ECO:0000256" key="2">
    <source>
        <dbReference type="ARBA" id="ARBA00022896"/>
    </source>
</evidence>
<sequence>MRVDYAQKTRQVATKLVMAISESLGLEANYIHKALDLENGVQSLQSNCYPPCPQPDLAMGLPYHADRGHITLLTDNDFSGLQVLHNHKWVSVTSISNAFLVILADQMQIVTNGKYKGAMHRGRVNKESKRLSIASLHGPAFDTVVARSPELVERDGQARPLYSSIKFRDYFELQHRSRMDLTQELLEMIDNIHTFAKKLVKALYVFERAI</sequence>
<dbReference type="GO" id="GO:0031418">
    <property type="term" value="F:L-ascorbic acid binding"/>
    <property type="evidence" value="ECO:0007669"/>
    <property type="project" value="UniProtKB-KW"/>
</dbReference>
<dbReference type="OrthoDB" id="627829at2759"/>
<dbReference type="Gene3D" id="2.60.120.330">
    <property type="entry name" value="B-lactam Antibiotic, Isopenicillin N Synthase, Chain"/>
    <property type="match status" value="1"/>
</dbReference>
<dbReference type="EMBL" id="VOIH02000002">
    <property type="protein sequence ID" value="KAF3454485.1"/>
    <property type="molecule type" value="Genomic_DNA"/>
</dbReference>